<proteinExistence type="predicted"/>
<reference evidence="3" key="1">
    <citation type="submission" date="2022-11" db="EMBL/GenBank/DDBJ databases">
        <title>Genome Resource of Sclerotinia nivalis Strain SnTB1, a Plant Pathogen Isolated from American Ginseng.</title>
        <authorList>
            <person name="Fan S."/>
        </authorList>
    </citation>
    <scope>NUCLEOTIDE SEQUENCE</scope>
    <source>
        <strain evidence="3">SnTB1</strain>
    </source>
</reference>
<dbReference type="InterPro" id="IPR003615">
    <property type="entry name" value="HNH_nuc"/>
</dbReference>
<sequence>MTKVPEIPDRTSSKGNKRMRLRSSLSSMNSGTSSYWATKAEMLRLELEEMEEREACRQVNQEYSNLSEENLSSHNKEFIKRRDVLEGLVMNALKRENGLEMGLENVAKCTDSEQAEKAFVQLLLLHFVKEPKSQRSRFRERINNYYGTIRFLDGDEDNPEYWCPVTQAWAPDTRKAAHIFPQRLRQEGMDITFGKSVPNEMYSARNGLMLENQIEKYFDLLQLAIVPCKDNVDEFELRVLDKGLLKMKHVESRCTFYDLHGRRLKFLNENRPRKRYLYFHWMICMAVASSKAINQARIKEERKLYEKFWGTPGRWVREEMVRGLVKHTGHDLPLDHTIPGEEVDVTGLVEKACSPRKRLEDEDDEDEDDEDEDGEHESDDD</sequence>
<protein>
    <recommendedName>
        <fullName evidence="2">HNH nuclease domain-containing protein</fullName>
    </recommendedName>
</protein>
<dbReference type="EMBL" id="JAPEIS010000012">
    <property type="protein sequence ID" value="KAJ8061063.1"/>
    <property type="molecule type" value="Genomic_DNA"/>
</dbReference>
<evidence type="ECO:0000313" key="4">
    <source>
        <dbReference type="Proteomes" id="UP001152300"/>
    </source>
</evidence>
<keyword evidence="4" id="KW-1185">Reference proteome</keyword>
<evidence type="ECO:0000256" key="1">
    <source>
        <dbReference type="SAM" id="MobiDB-lite"/>
    </source>
</evidence>
<dbReference type="AlphaFoldDB" id="A0A9X0AHI3"/>
<name>A0A9X0AHI3_9HELO</name>
<dbReference type="Proteomes" id="UP001152300">
    <property type="component" value="Unassembled WGS sequence"/>
</dbReference>
<accession>A0A9X0AHI3</accession>
<evidence type="ECO:0000313" key="3">
    <source>
        <dbReference type="EMBL" id="KAJ8061063.1"/>
    </source>
</evidence>
<dbReference type="Pfam" id="PF13391">
    <property type="entry name" value="HNH_2"/>
    <property type="match status" value="1"/>
</dbReference>
<evidence type="ECO:0000259" key="2">
    <source>
        <dbReference type="Pfam" id="PF13391"/>
    </source>
</evidence>
<feature type="region of interest" description="Disordered" evidence="1">
    <location>
        <begin position="1"/>
        <end position="30"/>
    </location>
</feature>
<feature type="domain" description="HNH nuclease" evidence="2">
    <location>
        <begin position="163"/>
        <end position="226"/>
    </location>
</feature>
<feature type="compositionally biased region" description="Acidic residues" evidence="1">
    <location>
        <begin position="361"/>
        <end position="381"/>
    </location>
</feature>
<feature type="compositionally biased region" description="Basic and acidic residues" evidence="1">
    <location>
        <begin position="1"/>
        <end position="12"/>
    </location>
</feature>
<comment type="caution">
    <text evidence="3">The sequence shown here is derived from an EMBL/GenBank/DDBJ whole genome shotgun (WGS) entry which is preliminary data.</text>
</comment>
<gene>
    <name evidence="3" type="ORF">OCU04_010140</name>
</gene>
<organism evidence="3 4">
    <name type="scientific">Sclerotinia nivalis</name>
    <dbReference type="NCBI Taxonomy" id="352851"/>
    <lineage>
        <taxon>Eukaryota</taxon>
        <taxon>Fungi</taxon>
        <taxon>Dikarya</taxon>
        <taxon>Ascomycota</taxon>
        <taxon>Pezizomycotina</taxon>
        <taxon>Leotiomycetes</taxon>
        <taxon>Helotiales</taxon>
        <taxon>Sclerotiniaceae</taxon>
        <taxon>Sclerotinia</taxon>
    </lineage>
</organism>
<dbReference type="OrthoDB" id="5386595at2759"/>
<feature type="region of interest" description="Disordered" evidence="1">
    <location>
        <begin position="353"/>
        <end position="381"/>
    </location>
</feature>